<accession>I4F346</accession>
<dbReference type="Proteomes" id="UP000006461">
    <property type="component" value="Chromosome"/>
</dbReference>
<dbReference type="STRING" id="477641.MODMU_4678"/>
<dbReference type="eggNOG" id="COG1652">
    <property type="taxonomic scope" value="Bacteria"/>
</dbReference>
<feature type="transmembrane region" description="Helical" evidence="1">
    <location>
        <begin position="80"/>
        <end position="97"/>
    </location>
</feature>
<keyword evidence="3" id="KW-1185">Reference proteome</keyword>
<keyword evidence="1" id="KW-0472">Membrane</keyword>
<feature type="transmembrane region" description="Helical" evidence="1">
    <location>
        <begin position="7"/>
        <end position="28"/>
    </location>
</feature>
<dbReference type="InterPro" id="IPR018392">
    <property type="entry name" value="LysM"/>
</dbReference>
<proteinExistence type="predicted"/>
<evidence type="ECO:0000256" key="1">
    <source>
        <dbReference type="SAM" id="Phobius"/>
    </source>
</evidence>
<dbReference type="PATRIC" id="fig|477641.3.peg.4387"/>
<sequence length="236" mass="24113">MTFRRWAATTALMGGAAWALWLVGPGLLEVRDALTDPQGLVDRSGPDALVLVCVPLLAWLCWAWGALGLLLTAAATVPGWAGRLAGVLLTGVLPAGARPVAAVALGVGLSTAAPVLLAPVALPAVTASAAASEHLGADPDAVVVDRPAGTAPVPDWPGAPPAVPDWPGVGPEEHVVLRGDCLWDIAAGWLERRQPGVEVTDTAVREATQAWWRANAAVIGADPDLLLPGQVLRPPG</sequence>
<organism evidence="2 3">
    <name type="scientific">Modestobacter italicus (strain DSM 44449 / CECT 9708 / BC 501)</name>
    <dbReference type="NCBI Taxonomy" id="2732864"/>
    <lineage>
        <taxon>Bacteria</taxon>
        <taxon>Bacillati</taxon>
        <taxon>Actinomycetota</taxon>
        <taxon>Actinomycetes</taxon>
        <taxon>Geodermatophilales</taxon>
        <taxon>Geodermatophilaceae</taxon>
        <taxon>Modestobacter</taxon>
    </lineage>
</organism>
<dbReference type="OrthoDB" id="3210682at2"/>
<dbReference type="CDD" id="cd00118">
    <property type="entry name" value="LysM"/>
    <property type="match status" value="1"/>
</dbReference>
<gene>
    <name evidence="2" type="ordered locus">MODMU_4678</name>
</gene>
<dbReference type="AlphaFoldDB" id="I4F346"/>
<reference evidence="2 3" key="1">
    <citation type="journal article" date="2012" name="J. Bacteriol.">
        <title>Genome Sequence of Radiation-Resistant Modestobacter marinus Strain BC501, a Representative Actinobacterium That Thrives on Calcareous Stone Surfaces.</title>
        <authorList>
            <person name="Normand P."/>
            <person name="Gury J."/>
            <person name="Pujic P."/>
            <person name="Chouaia B."/>
            <person name="Crotti E."/>
            <person name="Brusetti L."/>
            <person name="Daffonchio D."/>
            <person name="Vacherie B."/>
            <person name="Barbe V."/>
            <person name="Medigue C."/>
            <person name="Calteau A."/>
            <person name="Ghodhbane-Gtari F."/>
            <person name="Essoussi I."/>
            <person name="Nouioui I."/>
            <person name="Abbassi-Ghozzi I."/>
            <person name="Gtari M."/>
        </authorList>
    </citation>
    <scope>NUCLEOTIDE SEQUENCE [LARGE SCALE GENOMIC DNA]</scope>
    <source>
        <strain evidence="3">BC 501</strain>
    </source>
</reference>
<name>I4F346_MODI5</name>
<evidence type="ECO:0008006" key="4">
    <source>
        <dbReference type="Google" id="ProtNLM"/>
    </source>
</evidence>
<dbReference type="KEGG" id="mmar:MODMU_4678"/>
<feature type="transmembrane region" description="Helical" evidence="1">
    <location>
        <begin position="48"/>
        <end position="73"/>
    </location>
</feature>
<keyword evidence="1" id="KW-0812">Transmembrane</keyword>
<dbReference type="OMA" id="EWPRWYA"/>
<dbReference type="HOGENOM" id="CLU_082660_0_0_11"/>
<keyword evidence="1" id="KW-1133">Transmembrane helix</keyword>
<protein>
    <recommendedName>
        <fullName evidence="4">LysM domain-containing protein</fullName>
    </recommendedName>
</protein>
<dbReference type="Gene3D" id="3.10.350.10">
    <property type="entry name" value="LysM domain"/>
    <property type="match status" value="1"/>
</dbReference>
<evidence type="ECO:0000313" key="2">
    <source>
        <dbReference type="EMBL" id="CCH90059.1"/>
    </source>
</evidence>
<dbReference type="InterPro" id="IPR036779">
    <property type="entry name" value="LysM_dom_sf"/>
</dbReference>
<dbReference type="EMBL" id="FO203431">
    <property type="protein sequence ID" value="CCH90059.1"/>
    <property type="molecule type" value="Genomic_DNA"/>
</dbReference>
<evidence type="ECO:0000313" key="3">
    <source>
        <dbReference type="Proteomes" id="UP000006461"/>
    </source>
</evidence>